<dbReference type="EMBL" id="CP048049">
    <property type="protein sequence ID" value="QIS44878.1"/>
    <property type="molecule type" value="Genomic_DNA"/>
</dbReference>
<protein>
    <submittedName>
        <fullName evidence="1">Uncharacterized protein</fullName>
    </submittedName>
</protein>
<accession>A0AAE7CBQ2</accession>
<evidence type="ECO:0000313" key="1">
    <source>
        <dbReference type="EMBL" id="QIS44878.1"/>
    </source>
</evidence>
<proteinExistence type="predicted"/>
<name>A0AAE7CBQ2_9MICO</name>
<organism evidence="1 2">
    <name type="scientific">Clavibacter capsici</name>
    <dbReference type="NCBI Taxonomy" id="1874630"/>
    <lineage>
        <taxon>Bacteria</taxon>
        <taxon>Bacillati</taxon>
        <taxon>Actinomycetota</taxon>
        <taxon>Actinomycetes</taxon>
        <taxon>Micrococcales</taxon>
        <taxon>Microbacteriaceae</taxon>
        <taxon>Clavibacter</taxon>
    </lineage>
</organism>
<keyword evidence="2" id="KW-1185">Reference proteome</keyword>
<evidence type="ECO:0000313" key="2">
    <source>
        <dbReference type="Proteomes" id="UP000503164"/>
    </source>
</evidence>
<gene>
    <name evidence="1" type="ORF">GW570_07155</name>
</gene>
<dbReference type="Proteomes" id="UP000503164">
    <property type="component" value="Chromosome"/>
</dbReference>
<dbReference type="RefSeq" id="WP_157883514.1">
    <property type="nucleotide sequence ID" value="NZ_CP012573.1"/>
</dbReference>
<sequence>MTRILAGRTALDAYVREMALSAGTGAERDLVEPLAALFRAGGAHVEPLGLSGRS</sequence>
<reference evidence="1 2" key="1">
    <citation type="journal article" date="2020" name="Mol. Plant Pathol.">
        <title>Plasmid composition and the chpG gene determine the virulence level of Clavibacter capsici natural isolates in pepper.</title>
        <authorList>
            <person name="Hwang I.S."/>
            <person name="Lee H.M."/>
            <person name="Oh E.J."/>
            <person name="Lee S."/>
            <person name="Heu S."/>
            <person name="Oh C.S."/>
        </authorList>
    </citation>
    <scope>NUCLEOTIDE SEQUENCE [LARGE SCALE GENOMIC DNA]</scope>
    <source>
        <strain evidence="1 2">1101</strain>
    </source>
</reference>
<dbReference type="AlphaFoldDB" id="A0AAE7CBQ2"/>